<dbReference type="Proteomes" id="UP000315295">
    <property type="component" value="Unassembled WGS sequence"/>
</dbReference>
<accession>A0A540LTF5</accession>
<organism evidence="2 3">
    <name type="scientific">Malus baccata</name>
    <name type="common">Siberian crab apple</name>
    <name type="synonym">Pyrus baccata</name>
    <dbReference type="NCBI Taxonomy" id="106549"/>
    <lineage>
        <taxon>Eukaryota</taxon>
        <taxon>Viridiplantae</taxon>
        <taxon>Streptophyta</taxon>
        <taxon>Embryophyta</taxon>
        <taxon>Tracheophyta</taxon>
        <taxon>Spermatophyta</taxon>
        <taxon>Magnoliopsida</taxon>
        <taxon>eudicotyledons</taxon>
        <taxon>Gunneridae</taxon>
        <taxon>Pentapetalae</taxon>
        <taxon>rosids</taxon>
        <taxon>fabids</taxon>
        <taxon>Rosales</taxon>
        <taxon>Rosaceae</taxon>
        <taxon>Amygdaloideae</taxon>
        <taxon>Maleae</taxon>
        <taxon>Malus</taxon>
    </lineage>
</organism>
<dbReference type="EMBL" id="VIEB01000474">
    <property type="protein sequence ID" value="TQD89579.1"/>
    <property type="molecule type" value="Genomic_DNA"/>
</dbReference>
<name>A0A540LTF5_MALBA</name>
<comment type="caution">
    <text evidence="2">The sequence shown here is derived from an EMBL/GenBank/DDBJ whole genome shotgun (WGS) entry which is preliminary data.</text>
</comment>
<evidence type="ECO:0000313" key="2">
    <source>
        <dbReference type="EMBL" id="TQD89579.1"/>
    </source>
</evidence>
<dbReference type="AlphaFoldDB" id="A0A540LTF5"/>
<sequence length="114" mass="12731">MAVTLPSTDLVATHPCTFRSGRLATLAFKSDGGPILGVVLVHVLLTEMSRRWSILEVVFDFVACPMNIVVACLRCLDVVFTLCVEFVVSSFNDDFCGFALLGYWDDFMWLAFLR</sequence>
<dbReference type="EMBL" id="VIEB01000474">
    <property type="protein sequence ID" value="TQD89578.1"/>
    <property type="molecule type" value="Genomic_DNA"/>
</dbReference>
<keyword evidence="3" id="KW-1185">Reference proteome</keyword>
<protein>
    <submittedName>
        <fullName evidence="2">Uncharacterized protein</fullName>
    </submittedName>
</protein>
<proteinExistence type="predicted"/>
<evidence type="ECO:0000313" key="3">
    <source>
        <dbReference type="Proteomes" id="UP000315295"/>
    </source>
</evidence>
<reference evidence="2 3" key="1">
    <citation type="journal article" date="2019" name="G3 (Bethesda)">
        <title>Sequencing of a Wild Apple (Malus baccata) Genome Unravels the Differences Between Cultivated and Wild Apple Species Regarding Disease Resistance and Cold Tolerance.</title>
        <authorList>
            <person name="Chen X."/>
        </authorList>
    </citation>
    <scope>NUCLEOTIDE SEQUENCE [LARGE SCALE GENOMIC DNA]</scope>
    <source>
        <strain evidence="3">cv. Shandingzi</strain>
        <tissue evidence="2">Leaves</tissue>
    </source>
</reference>
<evidence type="ECO:0000313" key="1">
    <source>
        <dbReference type="EMBL" id="TQD89578.1"/>
    </source>
</evidence>
<gene>
    <name evidence="1" type="ORF">C1H46_024875</name>
    <name evidence="2" type="ORF">C1H46_024876</name>
</gene>